<accession>A0A6I4IJ12</accession>
<gene>
    <name evidence="1" type="ORF">GOQ30_01760</name>
</gene>
<sequence length="301" mass="32659">MKKLSLCISSLFCLLTLSCQDDFKEIETTQKEVKKTTSEERPTACPSLFALVSPANGTGSPILPNIQSFIFKIDLGTSPVGYTFVSQIKIGGKPVTCVTGITDMSGTTDFAWAVTGINSNFPKKLLKVHIPTGNSSIAYTTTDYLQDIENLDPTTLVGIKEGSSQILKLDLSSGSCSPFAPSGFPSQYNGLTIASGKLYAISGNTNFICPSRRGDIFEYELTGGDYINKYSYKSSVASYTMKELGLHFDFCYGKGCVIGSAQAIISNNTNIKPCITPYPSFLLNTVTTHQNYHGIYDFMTK</sequence>
<dbReference type="OrthoDB" id="1332146at2"/>
<protein>
    <recommendedName>
        <fullName evidence="3">Lipoprotein</fullName>
    </recommendedName>
</protein>
<dbReference type="RefSeq" id="WP_140996281.1">
    <property type="nucleotide sequence ID" value="NZ_VDCZ01000001.1"/>
</dbReference>
<evidence type="ECO:0000313" key="2">
    <source>
        <dbReference type="Proteomes" id="UP000431264"/>
    </source>
</evidence>
<evidence type="ECO:0000313" key="1">
    <source>
        <dbReference type="EMBL" id="MVO07889.1"/>
    </source>
</evidence>
<organism evidence="1 2">
    <name type="scientific">Flavobacterium profundi</name>
    <dbReference type="NCBI Taxonomy" id="1774945"/>
    <lineage>
        <taxon>Bacteria</taxon>
        <taxon>Pseudomonadati</taxon>
        <taxon>Bacteroidota</taxon>
        <taxon>Flavobacteriia</taxon>
        <taxon>Flavobacteriales</taxon>
        <taxon>Flavobacteriaceae</taxon>
        <taxon>Flavobacterium</taxon>
    </lineage>
</organism>
<keyword evidence="2" id="KW-1185">Reference proteome</keyword>
<dbReference type="PROSITE" id="PS51257">
    <property type="entry name" value="PROKAR_LIPOPROTEIN"/>
    <property type="match status" value="1"/>
</dbReference>
<name>A0A6I4IJ12_9FLAO</name>
<dbReference type="Proteomes" id="UP000431264">
    <property type="component" value="Unassembled WGS sequence"/>
</dbReference>
<reference evidence="2" key="1">
    <citation type="submission" date="2019-05" db="EMBL/GenBank/DDBJ databases">
        <title>Flavobacterium profundi sp. nov., isolated from a deep-sea seamount.</title>
        <authorList>
            <person name="Zhang D.-C."/>
        </authorList>
    </citation>
    <scope>NUCLEOTIDE SEQUENCE [LARGE SCALE GENOMIC DNA]</scope>
    <source>
        <strain evidence="2">TP390</strain>
    </source>
</reference>
<proteinExistence type="predicted"/>
<comment type="caution">
    <text evidence="1">The sequence shown here is derived from an EMBL/GenBank/DDBJ whole genome shotgun (WGS) entry which is preliminary data.</text>
</comment>
<dbReference type="EMBL" id="WQLW01000001">
    <property type="protein sequence ID" value="MVO07889.1"/>
    <property type="molecule type" value="Genomic_DNA"/>
</dbReference>
<dbReference type="AlphaFoldDB" id="A0A6I4IJ12"/>
<evidence type="ECO:0008006" key="3">
    <source>
        <dbReference type="Google" id="ProtNLM"/>
    </source>
</evidence>